<accession>Q8RLM9</accession>
<evidence type="ECO:0000259" key="7">
    <source>
        <dbReference type="PROSITE" id="PS51736"/>
    </source>
</evidence>
<evidence type="ECO:0000256" key="6">
    <source>
        <dbReference type="PROSITE-ProRule" id="PRU10137"/>
    </source>
</evidence>
<dbReference type="Pfam" id="PF00239">
    <property type="entry name" value="Resolvase"/>
    <property type="match status" value="1"/>
</dbReference>
<name>Q8RLM9_CORJE</name>
<dbReference type="Gene3D" id="1.10.10.60">
    <property type="entry name" value="Homeodomain-like"/>
    <property type="match status" value="1"/>
</dbReference>
<dbReference type="InterPro" id="IPR006119">
    <property type="entry name" value="Resolv_N"/>
</dbReference>
<evidence type="ECO:0000313" key="8">
    <source>
        <dbReference type="EMBL" id="AAL85941.1"/>
    </source>
</evidence>
<dbReference type="EMBL" id="AY079086">
    <property type="protein sequence ID" value="AAL85941.1"/>
    <property type="molecule type" value="Genomic_DNA"/>
</dbReference>
<dbReference type="InterPro" id="IPR036162">
    <property type="entry name" value="Resolvase-like_N_sf"/>
</dbReference>
<dbReference type="PROSITE" id="PS51736">
    <property type="entry name" value="RECOMBINASES_3"/>
    <property type="match status" value="1"/>
</dbReference>
<dbReference type="InterPro" id="IPR006120">
    <property type="entry name" value="Resolvase_HTH_dom"/>
</dbReference>
<dbReference type="PROSITE" id="PS00398">
    <property type="entry name" value="RECOMBINASES_2"/>
    <property type="match status" value="1"/>
</dbReference>
<dbReference type="GO" id="GO:0015074">
    <property type="term" value="P:DNA integration"/>
    <property type="evidence" value="ECO:0007669"/>
    <property type="project" value="UniProtKB-KW"/>
</dbReference>
<dbReference type="InterPro" id="IPR009057">
    <property type="entry name" value="Homeodomain-like_sf"/>
</dbReference>
<reference evidence="8" key="1">
    <citation type="journal article" date="2004" name="Plasmid">
        <title>Comparative genomics identified two conserved DNA modules in a corynebacterial plasmid family present in clinical isolates of the opportunistic human pathogen Corynebacterium jeikeium.</title>
        <authorList>
            <person name="Tauch A."/>
            <person name="Bischoff N."/>
            <person name="Puhler A."/>
            <person name="Kalinowski J."/>
        </authorList>
    </citation>
    <scope>NUCLEOTIDE SEQUENCE</scope>
    <source>
        <strain evidence="8">K64</strain>
        <plasmid evidence="8">pK64</plasmid>
    </source>
</reference>
<feature type="active site" description="O-(5'-phospho-DNA)-serine intermediate" evidence="5 6">
    <location>
        <position position="31"/>
    </location>
</feature>
<dbReference type="CDD" id="cd03768">
    <property type="entry name" value="SR_ResInv"/>
    <property type="match status" value="1"/>
</dbReference>
<dbReference type="SUPFAM" id="SSF46689">
    <property type="entry name" value="Homeodomain-like"/>
    <property type="match status" value="1"/>
</dbReference>
<dbReference type="CDD" id="cd00569">
    <property type="entry name" value="HTH_Hin_like"/>
    <property type="match status" value="1"/>
</dbReference>
<proteinExistence type="inferred from homology"/>
<dbReference type="Gene3D" id="3.40.50.1390">
    <property type="entry name" value="Resolvase, N-terminal catalytic domain"/>
    <property type="match status" value="1"/>
</dbReference>
<organism evidence="8">
    <name type="scientific">Corynebacterium jeikeium</name>
    <dbReference type="NCBI Taxonomy" id="38289"/>
    <lineage>
        <taxon>Bacteria</taxon>
        <taxon>Bacillati</taxon>
        <taxon>Actinomycetota</taxon>
        <taxon>Actinomycetes</taxon>
        <taxon>Mycobacteriales</taxon>
        <taxon>Corynebacteriaceae</taxon>
        <taxon>Corynebacterium</taxon>
    </lineage>
</organism>
<dbReference type="InterPro" id="IPR050639">
    <property type="entry name" value="SSR_resolvase"/>
</dbReference>
<dbReference type="RefSeq" id="WP_011013299.1">
    <property type="nucleotide sequence ID" value="NC_003442.1"/>
</dbReference>
<dbReference type="Pfam" id="PF02796">
    <property type="entry name" value="HTH_7"/>
    <property type="match status" value="1"/>
</dbReference>
<dbReference type="SMART" id="SM00857">
    <property type="entry name" value="Resolvase"/>
    <property type="match status" value="1"/>
</dbReference>
<keyword evidence="3" id="KW-0238">DNA-binding</keyword>
<dbReference type="PANTHER" id="PTHR30461:SF26">
    <property type="entry name" value="RESOLVASE HOMOLOG YNEB"/>
    <property type="match status" value="1"/>
</dbReference>
<sequence>MGKETDLSLPLELNEHQHVVTGQLVGYARVSTPDQNLDRQVAQLQKAGATEIYKEKISGASRERPQLEEMLRYLRKGDQLIVTSMDRLARSFLDLYTVVDDLVHRGVSVRFLRESQTYSSHSDPVAALMLGVLGSVAQFERAIMRERQAEGIERAKKRGVYKGRTPAMNEVSIEQAREMIDMGVPKADVARRLGVSRATLYRYLP</sequence>
<protein>
    <submittedName>
        <fullName evidence="8">ResA</fullName>
    </submittedName>
</protein>
<comment type="similarity">
    <text evidence="1">Belongs to the site-specific recombinase resolvase family.</text>
</comment>
<dbReference type="SUPFAM" id="SSF53041">
    <property type="entry name" value="Resolvase-like"/>
    <property type="match status" value="1"/>
</dbReference>
<keyword evidence="2" id="KW-0229">DNA integration</keyword>
<dbReference type="GO" id="GO:0000150">
    <property type="term" value="F:DNA strand exchange activity"/>
    <property type="evidence" value="ECO:0007669"/>
    <property type="project" value="InterPro"/>
</dbReference>
<evidence type="ECO:0000256" key="3">
    <source>
        <dbReference type="ARBA" id="ARBA00023125"/>
    </source>
</evidence>
<dbReference type="AlphaFoldDB" id="Q8RLM9"/>
<dbReference type="GO" id="GO:0003677">
    <property type="term" value="F:DNA binding"/>
    <property type="evidence" value="ECO:0007669"/>
    <property type="project" value="UniProtKB-KW"/>
</dbReference>
<feature type="domain" description="Resolvase/invertase-type recombinase catalytic" evidence="7">
    <location>
        <begin position="23"/>
        <end position="159"/>
    </location>
</feature>
<dbReference type="PANTHER" id="PTHR30461">
    <property type="entry name" value="DNA-INVERTASE FROM LAMBDOID PROPHAGE"/>
    <property type="match status" value="1"/>
</dbReference>
<evidence type="ECO:0000256" key="2">
    <source>
        <dbReference type="ARBA" id="ARBA00022908"/>
    </source>
</evidence>
<dbReference type="PROSITE" id="PS00397">
    <property type="entry name" value="RECOMBINASES_1"/>
    <property type="match status" value="1"/>
</dbReference>
<evidence type="ECO:0000256" key="5">
    <source>
        <dbReference type="PIRSR" id="PIRSR606118-50"/>
    </source>
</evidence>
<geneLocation type="plasmid" evidence="8">
    <name>pK64</name>
</geneLocation>
<dbReference type="InterPro" id="IPR006118">
    <property type="entry name" value="Recombinase_CS"/>
</dbReference>
<evidence type="ECO:0000256" key="1">
    <source>
        <dbReference type="ARBA" id="ARBA00009913"/>
    </source>
</evidence>
<evidence type="ECO:0000256" key="4">
    <source>
        <dbReference type="ARBA" id="ARBA00023172"/>
    </source>
</evidence>
<gene>
    <name evidence="8" type="primary">resA</name>
</gene>
<keyword evidence="4" id="KW-0233">DNA recombination</keyword>
<keyword evidence="8" id="KW-0614">Plasmid</keyword>